<dbReference type="EMBL" id="QKLU01000004">
    <property type="protein sequence ID" value="PYF74310.1"/>
    <property type="molecule type" value="Genomic_DNA"/>
</dbReference>
<protein>
    <recommendedName>
        <fullName evidence="4">PKD domain-containing protein</fullName>
    </recommendedName>
</protein>
<dbReference type="RefSeq" id="WP_110831507.1">
    <property type="nucleotide sequence ID" value="NZ_QKLU01000004.1"/>
</dbReference>
<reference evidence="2 3" key="1">
    <citation type="submission" date="2018-06" db="EMBL/GenBank/DDBJ databases">
        <title>Genomic Encyclopedia of Archaeal and Bacterial Type Strains, Phase II (KMG-II): from individual species to whole genera.</title>
        <authorList>
            <person name="Goeker M."/>
        </authorList>
    </citation>
    <scope>NUCLEOTIDE SEQUENCE [LARGE SCALE GENOMIC DNA]</scope>
    <source>
        <strain evidence="2 3">DSM 27372</strain>
    </source>
</reference>
<dbReference type="OrthoDB" id="639802at2"/>
<keyword evidence="1" id="KW-0472">Membrane</keyword>
<evidence type="ECO:0000313" key="2">
    <source>
        <dbReference type="EMBL" id="PYF74310.1"/>
    </source>
</evidence>
<name>A0A318UFP3_9SPHI</name>
<feature type="transmembrane region" description="Helical" evidence="1">
    <location>
        <begin position="115"/>
        <end position="133"/>
    </location>
</feature>
<accession>A0A318UFP3</accession>
<proteinExistence type="predicted"/>
<dbReference type="AlphaFoldDB" id="A0A318UFP3"/>
<gene>
    <name evidence="2" type="ORF">B0O44_104481</name>
</gene>
<keyword evidence="3" id="KW-1185">Reference proteome</keyword>
<evidence type="ECO:0008006" key="4">
    <source>
        <dbReference type="Google" id="ProtNLM"/>
    </source>
</evidence>
<evidence type="ECO:0000256" key="1">
    <source>
        <dbReference type="SAM" id="Phobius"/>
    </source>
</evidence>
<keyword evidence="1" id="KW-1133">Transmembrane helix</keyword>
<comment type="caution">
    <text evidence="2">The sequence shown here is derived from an EMBL/GenBank/DDBJ whole genome shotgun (WGS) entry which is preliminary data.</text>
</comment>
<dbReference type="Proteomes" id="UP000248198">
    <property type="component" value="Unassembled WGS sequence"/>
</dbReference>
<organism evidence="2 3">
    <name type="scientific">Pedobacter nutrimenti</name>
    <dbReference type="NCBI Taxonomy" id="1241337"/>
    <lineage>
        <taxon>Bacteria</taxon>
        <taxon>Pseudomonadati</taxon>
        <taxon>Bacteroidota</taxon>
        <taxon>Sphingobacteriia</taxon>
        <taxon>Sphingobacteriales</taxon>
        <taxon>Sphingobacteriaceae</taxon>
        <taxon>Pedobacter</taxon>
    </lineage>
</organism>
<keyword evidence="1" id="KW-0812">Transmembrane</keyword>
<sequence length="422" mass="47799">MNNSPELQHLKKCLELIESKLGRGLAQDWTGYDFEKLSIEIQEATAVVLSVTTLKRLWGRLKYTSMPAITTLNTLAKFLGYKDWRDFKNEVPGGQAEQSVLRIADAKKNTWNWKYGLMGLSLLLIAVCVLLLTKVGASAHFDFSDYTFSSNKIKTEGLPNSVIFNYDARAADADSVFIAQSWDVSRKVSVPKMEHTYSAIYYQPGYYRAKLIVGSQIVKEHDLMISSGGWLAMIYKNSDVPLYFKKNEVLKEHEIQVNEELLSKYNVLLQPSLPALRFYNVRDLGALKNDNFIFETMVKSEFQQGTAACQRVEVLILCKNDVIAVPLCSKGCIGDIYLYAAGKEVLSKRADLSGFGCDLGRWVKLRVESHNRDMRFFVNGLEAYRLKFSNKPSDIIGLQYRFNGTGAVKDTRFINEGQVIDF</sequence>
<evidence type="ECO:0000313" key="3">
    <source>
        <dbReference type="Proteomes" id="UP000248198"/>
    </source>
</evidence>